<dbReference type="EMBL" id="BDQK01000016">
    <property type="protein sequence ID" value="GBF82247.1"/>
    <property type="molecule type" value="Genomic_DNA"/>
</dbReference>
<dbReference type="InterPro" id="IPR002559">
    <property type="entry name" value="Transposase_11"/>
</dbReference>
<accession>A0A401ILX6</accession>
<dbReference type="PANTHER" id="PTHR33252">
    <property type="entry name" value="THIRD ORF IN TRANSPOSON ISC1160"/>
    <property type="match status" value="1"/>
</dbReference>
<evidence type="ECO:0000256" key="1">
    <source>
        <dbReference type="SAM" id="Phobius"/>
    </source>
</evidence>
<dbReference type="RefSeq" id="WP_227873682.1">
    <property type="nucleotide sequence ID" value="NZ_BDQK01000016.1"/>
</dbReference>
<evidence type="ECO:0000313" key="3">
    <source>
        <dbReference type="EMBL" id="GBF82247.1"/>
    </source>
</evidence>
<dbReference type="AlphaFoldDB" id="A0A401ILX6"/>
<keyword evidence="4" id="KW-1185">Reference proteome</keyword>
<keyword evidence="1" id="KW-0812">Transmembrane</keyword>
<organism evidence="3 4">
    <name type="scientific">Aphanothece sacrum FPU1</name>
    <dbReference type="NCBI Taxonomy" id="1920663"/>
    <lineage>
        <taxon>Bacteria</taxon>
        <taxon>Bacillati</taxon>
        <taxon>Cyanobacteriota</taxon>
        <taxon>Cyanophyceae</taxon>
        <taxon>Oscillatoriophycideae</taxon>
        <taxon>Chroococcales</taxon>
        <taxon>Aphanothecaceae</taxon>
        <taxon>Aphanothece</taxon>
    </lineage>
</organism>
<keyword evidence="1" id="KW-1133">Transmembrane helix</keyword>
<dbReference type="PANTHER" id="PTHR33252:SF2">
    <property type="entry name" value="TRANSPOSASE IS4-LIKE DOMAIN-CONTAINING PROTEIN"/>
    <property type="match status" value="1"/>
</dbReference>
<dbReference type="GO" id="GO:0003677">
    <property type="term" value="F:DNA binding"/>
    <property type="evidence" value="ECO:0007669"/>
    <property type="project" value="InterPro"/>
</dbReference>
<evidence type="ECO:0000313" key="4">
    <source>
        <dbReference type="Proteomes" id="UP000287247"/>
    </source>
</evidence>
<evidence type="ECO:0000259" key="2">
    <source>
        <dbReference type="Pfam" id="PF01609"/>
    </source>
</evidence>
<keyword evidence="1" id="KW-0472">Membrane</keyword>
<protein>
    <submittedName>
        <fullName evidence="3">Transposase</fullName>
    </submittedName>
</protein>
<name>A0A401ILX6_APHSA</name>
<feature type="transmembrane region" description="Helical" evidence="1">
    <location>
        <begin position="194"/>
        <end position="215"/>
    </location>
</feature>
<proteinExistence type="predicted"/>
<dbReference type="Pfam" id="PF01609">
    <property type="entry name" value="DDE_Tnp_1"/>
    <property type="match status" value="1"/>
</dbReference>
<feature type="domain" description="Transposase IS4-like" evidence="2">
    <location>
        <begin position="168"/>
        <end position="312"/>
    </location>
</feature>
<feature type="transmembrane region" description="Helical" evidence="1">
    <location>
        <begin position="314"/>
        <end position="335"/>
    </location>
</feature>
<dbReference type="NCBIfam" id="NF033541">
    <property type="entry name" value="transpos_ISH3"/>
    <property type="match status" value="1"/>
</dbReference>
<comment type="caution">
    <text evidence="3">The sequence shown here is derived from an EMBL/GenBank/DDBJ whole genome shotgun (WGS) entry which is preliminary data.</text>
</comment>
<dbReference type="GO" id="GO:0004803">
    <property type="term" value="F:transposase activity"/>
    <property type="evidence" value="ECO:0007669"/>
    <property type="project" value="InterPro"/>
</dbReference>
<reference evidence="4" key="1">
    <citation type="submission" date="2017-05" db="EMBL/GenBank/DDBJ databases">
        <title>Physiological properties and genetic analysis related to exopolysaccharide production of fresh-water unicellular cyanobacterium Aphanothece sacrum, Suizenji Nori, that has been cultured as a food source in Japan.</title>
        <authorList>
            <person name="Kanesaki Y."/>
            <person name="Yoshikawa S."/>
            <person name="Ohki K."/>
        </authorList>
    </citation>
    <scope>NUCLEOTIDE SEQUENCE [LARGE SCALE GENOMIC DNA]</scope>
    <source>
        <strain evidence="4">FPU1</strain>
    </source>
</reference>
<dbReference type="GO" id="GO:0006313">
    <property type="term" value="P:DNA transposition"/>
    <property type="evidence" value="ECO:0007669"/>
    <property type="project" value="InterPro"/>
</dbReference>
<gene>
    <name evidence="3" type="ORF">AsFPU1_3675</name>
</gene>
<dbReference type="Proteomes" id="UP000287247">
    <property type="component" value="Unassembled WGS sequence"/>
</dbReference>
<sequence length="391" mass="44994">MTDLLTKLALTSQETLENTINCLSSHISLETKGAFDIESLFQILVRAASCGATIEQTSKELKNVPSSNNIRYHLNKIKDFKQLEAEMNLALKSQIPKGLKKKNQTLALDINLIPYYGEPTEEELPYIYRSQAKDGTCSFYAYATLYVIKNGKRVTLAIRGVRWADTKAAIITYLLAELSDLNIKIQKIYLDREFFSIAVISWLIALDIPFIMPAIKRGKTGGINQFLKGKKSYKTHHTMSSQKGKSVTFELWIVCRYKKGKRGKNGIEYLVYVVHKVKTSLSYIRESYRQRFGIESSYRLKNVCRIRTTTKKPVLRLLFVGISFLLVNIWVNFLWRRISQPRCGGRLIYRDKFPLKQMLSFLRQAVEQIFETVKEVYIPLDNSSRLPSPNT</sequence>